<comment type="caution">
    <text evidence="4">The sequence shown here is derived from an EMBL/GenBank/DDBJ whole genome shotgun (WGS) entry which is preliminary data.</text>
</comment>
<keyword evidence="2" id="KW-0812">Transmembrane</keyword>
<feature type="transmembrane region" description="Helical" evidence="2">
    <location>
        <begin position="153"/>
        <end position="174"/>
    </location>
</feature>
<sequence length="244" mass="26899">MAATGLLLLALLGQPQPRTYYWRDAAGQTHITNTPPPPDAQVLEAPPPPAVEPGHGGRPEVLRQSSGRDGRRQAQLSPAQQQAWEALNRRLAKARAEGDRPTLEAVANSLIHDCLWGNGLWAMPLAPILSVLLMGLLGWWLALGFRTGPKLPLVAGFILLGVGFGHMVLNAFLYHPQAARLRQNLELLEQNLGTDRPLRPEHRILLQQRYQALEQAAGPLQAPWRFPAEVKALRQALKQVMVEP</sequence>
<proteinExistence type="predicted"/>
<organism evidence="4 5">
    <name type="scientific">Candidatus Geothrix odensensis</name>
    <dbReference type="NCBI Taxonomy" id="2954440"/>
    <lineage>
        <taxon>Bacteria</taxon>
        <taxon>Pseudomonadati</taxon>
        <taxon>Acidobacteriota</taxon>
        <taxon>Holophagae</taxon>
        <taxon>Holophagales</taxon>
        <taxon>Holophagaceae</taxon>
        <taxon>Geothrix</taxon>
    </lineage>
</organism>
<feature type="transmembrane region" description="Helical" evidence="2">
    <location>
        <begin position="120"/>
        <end position="141"/>
    </location>
</feature>
<evidence type="ECO:0000313" key="4">
    <source>
        <dbReference type="EMBL" id="MBK8572158.1"/>
    </source>
</evidence>
<feature type="domain" description="DUF4124" evidence="3">
    <location>
        <begin position="6"/>
        <end position="50"/>
    </location>
</feature>
<dbReference type="Proteomes" id="UP000709959">
    <property type="component" value="Unassembled WGS sequence"/>
</dbReference>
<feature type="region of interest" description="Disordered" evidence="1">
    <location>
        <begin position="28"/>
        <end position="80"/>
    </location>
</feature>
<protein>
    <submittedName>
        <fullName evidence="4">DUF4124 domain-containing protein</fullName>
    </submittedName>
</protein>
<evidence type="ECO:0000256" key="1">
    <source>
        <dbReference type="SAM" id="MobiDB-lite"/>
    </source>
</evidence>
<dbReference type="InterPro" id="IPR025392">
    <property type="entry name" value="DUF4124"/>
</dbReference>
<evidence type="ECO:0000256" key="2">
    <source>
        <dbReference type="SAM" id="Phobius"/>
    </source>
</evidence>
<evidence type="ECO:0000313" key="5">
    <source>
        <dbReference type="Proteomes" id="UP000709959"/>
    </source>
</evidence>
<gene>
    <name evidence="4" type="ORF">IPN91_05810</name>
</gene>
<keyword evidence="2" id="KW-0472">Membrane</keyword>
<evidence type="ECO:0000259" key="3">
    <source>
        <dbReference type="Pfam" id="PF13511"/>
    </source>
</evidence>
<dbReference type="EMBL" id="JADKCH010000003">
    <property type="protein sequence ID" value="MBK8572158.1"/>
    <property type="molecule type" value="Genomic_DNA"/>
</dbReference>
<feature type="compositionally biased region" description="Pro residues" evidence="1">
    <location>
        <begin position="34"/>
        <end position="51"/>
    </location>
</feature>
<dbReference type="Pfam" id="PF13511">
    <property type="entry name" value="DUF4124"/>
    <property type="match status" value="1"/>
</dbReference>
<feature type="compositionally biased region" description="Basic and acidic residues" evidence="1">
    <location>
        <begin position="55"/>
        <end position="72"/>
    </location>
</feature>
<keyword evidence="2" id="KW-1133">Transmembrane helix</keyword>
<reference evidence="4 5" key="1">
    <citation type="submission" date="2020-10" db="EMBL/GenBank/DDBJ databases">
        <title>Connecting structure to function with the recovery of over 1000 high-quality activated sludge metagenome-assembled genomes encoding full-length rRNA genes using long-read sequencing.</title>
        <authorList>
            <person name="Singleton C.M."/>
            <person name="Petriglieri F."/>
            <person name="Kristensen J.M."/>
            <person name="Kirkegaard R.H."/>
            <person name="Michaelsen T.Y."/>
            <person name="Andersen M.H."/>
            <person name="Karst S.M."/>
            <person name="Dueholm M.S."/>
            <person name="Nielsen P.H."/>
            <person name="Albertsen M."/>
        </authorList>
    </citation>
    <scope>NUCLEOTIDE SEQUENCE [LARGE SCALE GENOMIC DNA]</scope>
    <source>
        <strain evidence="4">OdNE_18-Q3-R46-58_MAXAC.008</strain>
    </source>
</reference>
<dbReference type="AlphaFoldDB" id="A0A936F114"/>
<name>A0A936F114_9BACT</name>
<accession>A0A936F114</accession>